<sequence length="83" mass="9255">MINLDCTVREGVRLWLSVAVMKIFVTLFDLLLDIVPRFLPDTSANFAYTGGLQLYVIIAEMNNVSRTILGVVKAVQAMKVKPI</sequence>
<dbReference type="AlphaFoldDB" id="A0A5N6XJA7"/>
<feature type="transmembrane region" description="Helical" evidence="1">
    <location>
        <begin position="12"/>
        <end position="32"/>
    </location>
</feature>
<keyword evidence="3" id="KW-1185">Reference proteome</keyword>
<evidence type="ECO:0000313" key="3">
    <source>
        <dbReference type="Proteomes" id="UP000325945"/>
    </source>
</evidence>
<proteinExistence type="predicted"/>
<keyword evidence="1" id="KW-1133">Transmembrane helix</keyword>
<accession>A0A5N6XJA7</accession>
<evidence type="ECO:0000256" key="1">
    <source>
        <dbReference type="SAM" id="Phobius"/>
    </source>
</evidence>
<dbReference type="EMBL" id="ML741765">
    <property type="protein sequence ID" value="KAE8332466.1"/>
    <property type="molecule type" value="Genomic_DNA"/>
</dbReference>
<reference evidence="3" key="1">
    <citation type="submission" date="2019-04" db="EMBL/GenBank/DDBJ databases">
        <title>Friends and foes A comparative genomics studyof 23 Aspergillus species from section Flavi.</title>
        <authorList>
            <consortium name="DOE Joint Genome Institute"/>
            <person name="Kjaerbolling I."/>
            <person name="Vesth T."/>
            <person name="Frisvad J.C."/>
            <person name="Nybo J.L."/>
            <person name="Theobald S."/>
            <person name="Kildgaard S."/>
            <person name="Isbrandt T."/>
            <person name="Kuo A."/>
            <person name="Sato A."/>
            <person name="Lyhne E.K."/>
            <person name="Kogle M.E."/>
            <person name="Wiebenga A."/>
            <person name="Kun R.S."/>
            <person name="Lubbers R.J."/>
            <person name="Makela M.R."/>
            <person name="Barry K."/>
            <person name="Chovatia M."/>
            <person name="Clum A."/>
            <person name="Daum C."/>
            <person name="Haridas S."/>
            <person name="He G."/>
            <person name="LaButti K."/>
            <person name="Lipzen A."/>
            <person name="Mondo S."/>
            <person name="Riley R."/>
            <person name="Salamov A."/>
            <person name="Simmons B.A."/>
            <person name="Magnuson J.K."/>
            <person name="Henrissat B."/>
            <person name="Mortensen U.H."/>
            <person name="Larsen T.O."/>
            <person name="Devries R.P."/>
            <person name="Grigoriev I.V."/>
            <person name="Machida M."/>
            <person name="Baker S.E."/>
            <person name="Andersen M.R."/>
        </authorList>
    </citation>
    <scope>NUCLEOTIDE SEQUENCE [LARGE SCALE GENOMIC DNA]</scope>
    <source>
        <strain evidence="3">CBS 130017</strain>
    </source>
</reference>
<protein>
    <submittedName>
        <fullName evidence="2">Uncharacterized protein</fullName>
    </submittedName>
</protein>
<keyword evidence="1" id="KW-0812">Transmembrane</keyword>
<organism evidence="2 3">
    <name type="scientific">Aspergillus sergii</name>
    <dbReference type="NCBI Taxonomy" id="1034303"/>
    <lineage>
        <taxon>Eukaryota</taxon>
        <taxon>Fungi</taxon>
        <taxon>Dikarya</taxon>
        <taxon>Ascomycota</taxon>
        <taxon>Pezizomycotina</taxon>
        <taxon>Eurotiomycetes</taxon>
        <taxon>Eurotiomycetidae</taxon>
        <taxon>Eurotiales</taxon>
        <taxon>Aspergillaceae</taxon>
        <taxon>Aspergillus</taxon>
        <taxon>Aspergillus subgen. Circumdati</taxon>
    </lineage>
</organism>
<name>A0A5N6XJA7_9EURO</name>
<dbReference type="Proteomes" id="UP000325945">
    <property type="component" value="Unassembled WGS sequence"/>
</dbReference>
<gene>
    <name evidence="2" type="ORF">BDV39DRAFT_167073</name>
</gene>
<evidence type="ECO:0000313" key="2">
    <source>
        <dbReference type="EMBL" id="KAE8332466.1"/>
    </source>
</evidence>
<keyword evidence="1" id="KW-0472">Membrane</keyword>